<dbReference type="SUPFAM" id="SSF52058">
    <property type="entry name" value="L domain-like"/>
    <property type="match status" value="1"/>
</dbReference>
<dbReference type="OMA" id="SRALYNY"/>
<dbReference type="GO" id="GO:0090090">
    <property type="term" value="P:negative regulation of canonical Wnt signaling pathway"/>
    <property type="evidence" value="ECO:0007669"/>
    <property type="project" value="TreeGrafter"/>
</dbReference>
<proteinExistence type="predicted"/>
<keyword evidence="1" id="KW-0433">Leucine-rich repeat</keyword>
<keyword evidence="3" id="KW-0677">Repeat</keyword>
<evidence type="ECO:0000256" key="3">
    <source>
        <dbReference type="ARBA" id="ARBA00022737"/>
    </source>
</evidence>
<dbReference type="HOGENOM" id="CLU_064866_0_0_1"/>
<evidence type="ECO:0000256" key="5">
    <source>
        <dbReference type="SAM" id="SignalP"/>
    </source>
</evidence>
<dbReference type="InterPro" id="IPR000483">
    <property type="entry name" value="Cys-rich_flank_reg_C"/>
</dbReference>
<evidence type="ECO:0000313" key="8">
    <source>
        <dbReference type="Ensembl" id="ENSLACP00000016585.1"/>
    </source>
</evidence>
<keyword evidence="2 5" id="KW-0732">Signal</keyword>
<dbReference type="GeneTree" id="ENSGT00940000154868"/>
<evidence type="ECO:0000313" key="9">
    <source>
        <dbReference type="Proteomes" id="UP000008672"/>
    </source>
</evidence>
<dbReference type="PANTHER" id="PTHR24364:SF17">
    <property type="entry name" value="TROPHOBLAST GLYCOPROTEIN"/>
    <property type="match status" value="1"/>
</dbReference>
<dbReference type="InterPro" id="IPR003591">
    <property type="entry name" value="Leu-rich_rpt_typical-subtyp"/>
</dbReference>
<keyword evidence="4" id="KW-1133">Transmembrane helix</keyword>
<evidence type="ECO:0000256" key="1">
    <source>
        <dbReference type="ARBA" id="ARBA00022614"/>
    </source>
</evidence>
<dbReference type="InterPro" id="IPR032675">
    <property type="entry name" value="LRR_dom_sf"/>
</dbReference>
<feature type="domain" description="LRRNT" evidence="6">
    <location>
        <begin position="30"/>
        <end position="64"/>
    </location>
</feature>
<dbReference type="STRING" id="7897.ENSLACP00000016585"/>
<evidence type="ECO:0000256" key="4">
    <source>
        <dbReference type="SAM" id="Phobius"/>
    </source>
</evidence>
<dbReference type="EMBL" id="AFYH01030690">
    <property type="status" value="NOT_ANNOTATED_CDS"/>
    <property type="molecule type" value="Genomic_DNA"/>
</dbReference>
<dbReference type="Proteomes" id="UP000008672">
    <property type="component" value="Unassembled WGS sequence"/>
</dbReference>
<feature type="domain" description="LRRCT" evidence="7">
    <location>
        <begin position="246"/>
        <end position="297"/>
    </location>
</feature>
<dbReference type="GO" id="GO:0005886">
    <property type="term" value="C:plasma membrane"/>
    <property type="evidence" value="ECO:0007669"/>
    <property type="project" value="TreeGrafter"/>
</dbReference>
<name>H3B3W4_LATCH</name>
<dbReference type="InterPro" id="IPR000372">
    <property type="entry name" value="LRRNT"/>
</dbReference>
<evidence type="ECO:0000259" key="6">
    <source>
        <dbReference type="SMART" id="SM00013"/>
    </source>
</evidence>
<dbReference type="SMART" id="SM00369">
    <property type="entry name" value="LRR_TYP"/>
    <property type="match status" value="4"/>
</dbReference>
<gene>
    <name evidence="8" type="primary">TPBG1B</name>
</gene>
<dbReference type="SMART" id="SM00013">
    <property type="entry name" value="LRRNT"/>
    <property type="match status" value="1"/>
</dbReference>
<accession>H3B3W4</accession>
<keyword evidence="4" id="KW-0812">Transmembrane</keyword>
<keyword evidence="4" id="KW-0472">Membrane</keyword>
<protein>
    <submittedName>
        <fullName evidence="8">Trophoblast glycoprotein 1a</fullName>
    </submittedName>
</protein>
<dbReference type="Pfam" id="PF13855">
    <property type="entry name" value="LRR_8"/>
    <property type="match status" value="2"/>
</dbReference>
<feature type="chain" id="PRO_5003579769" evidence="5">
    <location>
        <begin position="29"/>
        <end position="373"/>
    </location>
</feature>
<dbReference type="AlphaFoldDB" id="H3B3W4"/>
<dbReference type="InterPro" id="IPR052286">
    <property type="entry name" value="Wnt_signaling_inhibitor"/>
</dbReference>
<dbReference type="Ensembl" id="ENSLACT00000016699.1">
    <property type="protein sequence ID" value="ENSLACP00000016585.1"/>
    <property type="gene ID" value="ENSLACG00000014617.1"/>
</dbReference>
<organism evidence="8 9">
    <name type="scientific">Latimeria chalumnae</name>
    <name type="common">Coelacanth</name>
    <dbReference type="NCBI Taxonomy" id="7897"/>
    <lineage>
        <taxon>Eukaryota</taxon>
        <taxon>Metazoa</taxon>
        <taxon>Chordata</taxon>
        <taxon>Craniata</taxon>
        <taxon>Vertebrata</taxon>
        <taxon>Euteleostomi</taxon>
        <taxon>Coelacanthiformes</taxon>
        <taxon>Coelacanthidae</taxon>
        <taxon>Latimeria</taxon>
    </lineage>
</organism>
<dbReference type="InterPro" id="IPR001611">
    <property type="entry name" value="Leu-rich_rpt"/>
</dbReference>
<dbReference type="eggNOG" id="KOG0619">
    <property type="taxonomic scope" value="Eukaryota"/>
</dbReference>
<sequence>FVPSRRCLCLLGMLMAGFLLLSPCPASCDSCPAPCECSEAARTVKCVLKDLKAVPLEIPNYTKNLFITGNQISRIGAGSFRGLENLVTLSLNNNRINFVESQAFASLPNLRFLDLSNNRLAVIQPDAFNPRNNSIQELNLSRSLYNHSAISDVAAALSSGGFVHLSKLELAENEIIYLPLGIFSSLFSLKHLDLRNNSIVDVKNTTLSGLDMEFLDLSLNAIKTFRIGTLNELKKQPHLQMVLKDNPFVCNCDIEDFIQWLNATTQVLDIDKLSCAFPRGLQNTSLLAVQETELGCHANDGGEIVMQTSYVFLGTVLGFIGIIFLFVLYLNRKGIKEWICNMRDACRNLMEGYHYRYEVDSDPRVTQVSTSDV</sequence>
<keyword evidence="9" id="KW-1185">Reference proteome</keyword>
<reference evidence="8" key="2">
    <citation type="submission" date="2025-08" db="UniProtKB">
        <authorList>
            <consortium name="Ensembl"/>
        </authorList>
    </citation>
    <scope>IDENTIFICATION</scope>
</reference>
<dbReference type="PROSITE" id="PS51450">
    <property type="entry name" value="LRR"/>
    <property type="match status" value="2"/>
</dbReference>
<dbReference type="SMART" id="SM00082">
    <property type="entry name" value="LRRCT"/>
    <property type="match status" value="1"/>
</dbReference>
<evidence type="ECO:0000259" key="7">
    <source>
        <dbReference type="SMART" id="SM00082"/>
    </source>
</evidence>
<feature type="transmembrane region" description="Helical" evidence="4">
    <location>
        <begin position="310"/>
        <end position="330"/>
    </location>
</feature>
<dbReference type="PANTHER" id="PTHR24364">
    <property type="entry name" value="LP06937P"/>
    <property type="match status" value="1"/>
</dbReference>
<reference evidence="8" key="3">
    <citation type="submission" date="2025-09" db="UniProtKB">
        <authorList>
            <consortium name="Ensembl"/>
        </authorList>
    </citation>
    <scope>IDENTIFICATION</scope>
</reference>
<dbReference type="InParanoid" id="H3B3W4"/>
<dbReference type="Gene3D" id="3.80.10.10">
    <property type="entry name" value="Ribonuclease Inhibitor"/>
    <property type="match status" value="1"/>
</dbReference>
<reference evidence="9" key="1">
    <citation type="submission" date="2011-08" db="EMBL/GenBank/DDBJ databases">
        <title>The draft genome of Latimeria chalumnae.</title>
        <authorList>
            <person name="Di Palma F."/>
            <person name="Alfoldi J."/>
            <person name="Johnson J."/>
            <person name="Berlin A."/>
            <person name="Gnerre S."/>
            <person name="Jaffe D."/>
            <person name="MacCallum I."/>
            <person name="Young S."/>
            <person name="Walker B.J."/>
            <person name="Lander E."/>
            <person name="Lindblad-Toh K."/>
        </authorList>
    </citation>
    <scope>NUCLEOTIDE SEQUENCE [LARGE SCALE GENOMIC DNA]</scope>
    <source>
        <strain evidence="9">Wild caught</strain>
    </source>
</reference>
<evidence type="ECO:0000256" key="2">
    <source>
        <dbReference type="ARBA" id="ARBA00022729"/>
    </source>
</evidence>
<feature type="signal peptide" evidence="5">
    <location>
        <begin position="1"/>
        <end position="28"/>
    </location>
</feature>